<evidence type="ECO:0000256" key="1">
    <source>
        <dbReference type="ARBA" id="ARBA00022679"/>
    </source>
</evidence>
<dbReference type="EMBL" id="MPZS01000001">
    <property type="protein sequence ID" value="OOY12937.1"/>
    <property type="molecule type" value="Genomic_DNA"/>
</dbReference>
<evidence type="ECO:0000256" key="2">
    <source>
        <dbReference type="ARBA" id="ARBA00023315"/>
    </source>
</evidence>
<gene>
    <name evidence="4" type="ORF">BMG00_03740</name>
</gene>
<dbReference type="SUPFAM" id="SSF55729">
    <property type="entry name" value="Acyl-CoA N-acyltransferases (Nat)"/>
    <property type="match status" value="1"/>
</dbReference>
<keyword evidence="1" id="KW-0808">Transferase</keyword>
<name>A0ABX3MNB6_9RHOB</name>
<comment type="caution">
    <text evidence="4">The sequence shown here is derived from an EMBL/GenBank/DDBJ whole genome shotgun (WGS) entry which is preliminary data.</text>
</comment>
<dbReference type="RefSeq" id="WP_078573419.1">
    <property type="nucleotide sequence ID" value="NZ_MPZS01000001.1"/>
</dbReference>
<dbReference type="PANTHER" id="PTHR43072">
    <property type="entry name" value="N-ACETYLTRANSFERASE"/>
    <property type="match status" value="1"/>
</dbReference>
<dbReference type="PANTHER" id="PTHR43072:SF23">
    <property type="entry name" value="UPF0039 PROTEIN C11D3.02C"/>
    <property type="match status" value="1"/>
</dbReference>
<reference evidence="4 5" key="1">
    <citation type="submission" date="2016-11" db="EMBL/GenBank/DDBJ databases">
        <title>A multilocus sequence analysis scheme for characterization of bacteria in the genus Thioclava.</title>
        <authorList>
            <person name="Liu Y."/>
            <person name="Shao Z."/>
        </authorList>
    </citation>
    <scope>NUCLEOTIDE SEQUENCE [LARGE SCALE GENOMIC DNA]</scope>
    <source>
        <strain evidence="4 5">11.10-0-13</strain>
    </source>
</reference>
<dbReference type="PROSITE" id="PS51186">
    <property type="entry name" value="GNAT"/>
    <property type="match status" value="1"/>
</dbReference>
<evidence type="ECO:0000313" key="5">
    <source>
        <dbReference type="Proteomes" id="UP000242224"/>
    </source>
</evidence>
<keyword evidence="2" id="KW-0012">Acyltransferase</keyword>
<dbReference type="InterPro" id="IPR016181">
    <property type="entry name" value="Acyl_CoA_acyltransferase"/>
</dbReference>
<dbReference type="InterPro" id="IPR000182">
    <property type="entry name" value="GNAT_dom"/>
</dbReference>
<dbReference type="Gene3D" id="3.40.630.30">
    <property type="match status" value="1"/>
</dbReference>
<dbReference type="CDD" id="cd04301">
    <property type="entry name" value="NAT_SF"/>
    <property type="match status" value="1"/>
</dbReference>
<evidence type="ECO:0000259" key="3">
    <source>
        <dbReference type="PROSITE" id="PS51186"/>
    </source>
</evidence>
<accession>A0ABX3MNB6</accession>
<proteinExistence type="predicted"/>
<organism evidence="4 5">
    <name type="scientific">Thioclava marina</name>
    <dbReference type="NCBI Taxonomy" id="1915077"/>
    <lineage>
        <taxon>Bacteria</taxon>
        <taxon>Pseudomonadati</taxon>
        <taxon>Pseudomonadota</taxon>
        <taxon>Alphaproteobacteria</taxon>
        <taxon>Rhodobacterales</taxon>
        <taxon>Paracoccaceae</taxon>
        <taxon>Thioclava</taxon>
    </lineage>
</organism>
<protein>
    <submittedName>
        <fullName evidence="4">GNAT family N-acetyltransferase</fullName>
    </submittedName>
</protein>
<dbReference type="Proteomes" id="UP000242224">
    <property type="component" value="Unassembled WGS sequence"/>
</dbReference>
<dbReference type="Pfam" id="PF13420">
    <property type="entry name" value="Acetyltransf_4"/>
    <property type="match status" value="1"/>
</dbReference>
<feature type="domain" description="N-acetyltransferase" evidence="3">
    <location>
        <begin position="1"/>
        <end position="162"/>
    </location>
</feature>
<keyword evidence="5" id="KW-1185">Reference proteome</keyword>
<sequence>MIRPARTADLPALLAIWNPIIRDTTVTFSSEEKTPESLAKMIEARRGRGREFFVAETGSGAVAGFASYDQFRGGNGYVHAMEHTVILGSEARGRGLGRALMETIEAHARGAGAHIMMGGVSGENAAGIAFHAAIGYVEAGRVREAGRKFDRWLDLVLMQKIL</sequence>
<evidence type="ECO:0000313" key="4">
    <source>
        <dbReference type="EMBL" id="OOY12937.1"/>
    </source>
</evidence>